<dbReference type="Gene3D" id="3.40.50.300">
    <property type="entry name" value="P-loop containing nucleotide triphosphate hydrolases"/>
    <property type="match status" value="2"/>
</dbReference>
<feature type="domain" description="Phosphoribulokinase/uridine kinase" evidence="1">
    <location>
        <begin position="87"/>
        <end position="165"/>
    </location>
</feature>
<gene>
    <name evidence="2" type="ORF">PVE99_03835</name>
</gene>
<name>A0ABD4WMU2_PRIMG</name>
<organism evidence="2 3">
    <name type="scientific">Priestia megaterium</name>
    <name type="common">Bacillus megaterium</name>
    <dbReference type="NCBI Taxonomy" id="1404"/>
    <lineage>
        <taxon>Bacteria</taxon>
        <taxon>Bacillati</taxon>
        <taxon>Bacillota</taxon>
        <taxon>Bacilli</taxon>
        <taxon>Bacillales</taxon>
        <taxon>Bacillaceae</taxon>
        <taxon>Priestia</taxon>
    </lineage>
</organism>
<accession>A0ABD4WMU2</accession>
<dbReference type="SUPFAM" id="SSF52540">
    <property type="entry name" value="P-loop containing nucleoside triphosphate hydrolases"/>
    <property type="match status" value="1"/>
</dbReference>
<protein>
    <submittedName>
        <fullName evidence="2">AAA family ATPase</fullName>
    </submittedName>
</protein>
<dbReference type="Proteomes" id="UP001213771">
    <property type="component" value="Unassembled WGS sequence"/>
</dbReference>
<dbReference type="InterPro" id="IPR006083">
    <property type="entry name" value="PRK/URK"/>
</dbReference>
<sequence>MDNKCVVVGIAGGSGSGKTSFCNELEEIIKNLRVKVIHTDNYFKNVKPMTRAPFSNKEYSDYDHPDSVDFENLCNDFNYLISSRLYDIVIIEGLLVLYFEDLRKKLDLKIYIDCQSEERLVRRIKRDIVDETFEEISSEYLDIVRYRHAEFVEPSKWHADLILNGSNYSQTATNIIGKWLLKASN</sequence>
<dbReference type="RefSeq" id="WP_274588630.1">
    <property type="nucleotide sequence ID" value="NZ_JARAOX010000123.1"/>
</dbReference>
<reference evidence="2 3" key="1">
    <citation type="submission" date="2023-02" db="EMBL/GenBank/DDBJ databases">
        <authorList>
            <person name="Olszewska D."/>
        </authorList>
    </citation>
    <scope>NUCLEOTIDE SEQUENCE [LARGE SCALE GENOMIC DNA]</scope>
    <source>
        <strain evidence="2 3">FDU301</strain>
    </source>
</reference>
<dbReference type="PRINTS" id="PR00988">
    <property type="entry name" value="URIDINKINASE"/>
</dbReference>
<proteinExistence type="predicted"/>
<evidence type="ECO:0000313" key="3">
    <source>
        <dbReference type="Proteomes" id="UP001213771"/>
    </source>
</evidence>
<evidence type="ECO:0000259" key="1">
    <source>
        <dbReference type="Pfam" id="PF00485"/>
    </source>
</evidence>
<dbReference type="Pfam" id="PF00485">
    <property type="entry name" value="PRK"/>
    <property type="match status" value="2"/>
</dbReference>
<dbReference type="AlphaFoldDB" id="A0ABD4WMU2"/>
<evidence type="ECO:0000313" key="2">
    <source>
        <dbReference type="EMBL" id="MDD9781538.1"/>
    </source>
</evidence>
<dbReference type="InterPro" id="IPR027417">
    <property type="entry name" value="P-loop_NTPase"/>
</dbReference>
<dbReference type="EMBL" id="JARAOX010000123">
    <property type="protein sequence ID" value="MDD9781538.1"/>
    <property type="molecule type" value="Genomic_DNA"/>
</dbReference>
<feature type="domain" description="Phosphoribulokinase/uridine kinase" evidence="1">
    <location>
        <begin position="7"/>
        <end position="83"/>
    </location>
</feature>
<comment type="caution">
    <text evidence="2">The sequence shown here is derived from an EMBL/GenBank/DDBJ whole genome shotgun (WGS) entry which is preliminary data.</text>
</comment>
<dbReference type="PANTHER" id="PTHR10285">
    <property type="entry name" value="URIDINE KINASE"/>
    <property type="match status" value="1"/>
</dbReference>